<keyword evidence="1" id="KW-0472">Membrane</keyword>
<keyword evidence="1" id="KW-0812">Transmembrane</keyword>
<accession>T0R6G5</accession>
<reference evidence="4 5" key="1">
    <citation type="submission" date="2012-04" db="EMBL/GenBank/DDBJ databases">
        <title>The Genome Sequence of Saprolegnia declina VS20.</title>
        <authorList>
            <consortium name="The Broad Institute Genome Sequencing Platform"/>
            <person name="Russ C."/>
            <person name="Nusbaum C."/>
            <person name="Tyler B."/>
            <person name="van West P."/>
            <person name="Dieguez-Uribeondo J."/>
            <person name="de Bruijn I."/>
            <person name="Tripathy S."/>
            <person name="Jiang R."/>
            <person name="Young S.K."/>
            <person name="Zeng Q."/>
            <person name="Gargeya S."/>
            <person name="Fitzgerald M."/>
            <person name="Haas B."/>
            <person name="Abouelleil A."/>
            <person name="Alvarado L."/>
            <person name="Arachchi H.M."/>
            <person name="Berlin A."/>
            <person name="Chapman S.B."/>
            <person name="Goldberg J."/>
            <person name="Griggs A."/>
            <person name="Gujja S."/>
            <person name="Hansen M."/>
            <person name="Howarth C."/>
            <person name="Imamovic A."/>
            <person name="Larimer J."/>
            <person name="McCowen C."/>
            <person name="Montmayeur A."/>
            <person name="Murphy C."/>
            <person name="Neiman D."/>
            <person name="Pearson M."/>
            <person name="Priest M."/>
            <person name="Roberts A."/>
            <person name="Saif S."/>
            <person name="Shea T."/>
            <person name="Sisk P."/>
            <person name="Sykes S."/>
            <person name="Wortman J."/>
            <person name="Nusbaum C."/>
            <person name="Birren B."/>
        </authorList>
    </citation>
    <scope>NUCLEOTIDE SEQUENCE [LARGE SCALE GENOMIC DNA]</scope>
    <source>
        <strain evidence="4 5">VS20</strain>
    </source>
</reference>
<evidence type="ECO:0000256" key="1">
    <source>
        <dbReference type="SAM" id="Phobius"/>
    </source>
</evidence>
<dbReference type="PROSITE" id="PS50011">
    <property type="entry name" value="PROTEIN_KINASE_DOM"/>
    <property type="match status" value="1"/>
</dbReference>
<dbReference type="PANTHER" id="PTHR44329">
    <property type="entry name" value="SERINE/THREONINE-PROTEIN KINASE TNNI3K-RELATED"/>
    <property type="match status" value="1"/>
</dbReference>
<dbReference type="eggNOG" id="KOG0192">
    <property type="taxonomic scope" value="Eukaryota"/>
</dbReference>
<dbReference type="AlphaFoldDB" id="T0R6G5"/>
<dbReference type="InterPro" id="IPR000719">
    <property type="entry name" value="Prot_kinase_dom"/>
</dbReference>
<evidence type="ECO:0000313" key="4">
    <source>
        <dbReference type="EMBL" id="EQC42040.1"/>
    </source>
</evidence>
<sequence>MQHRRRIAVLLLLIVWTAVAAALDGSLDSKLPIVCNATFPCYDSIRERCLAGDVVQHDGRGRPFCSAFAARCQNKTLCYDSSLACPCGGDRPCLYDSTGACEPQSSACSATSRSILYSYCVNNSAAAISLTPSPTSWSPSSVVGFDLSNSFDKAASSVSTMFIIMGVVIVLIIIAVVICACKRKDTSITIPGLSGPTTNAAAYNQPGLVPAAQYHMQIPTQQAYQQGQQAYQQGQQEYQQASMYQQQQQAYQPPTTQYIPVVQPISSRSHASSTNTSAVSGASADFDVSDLDMYRISHAQLAIIKPIAQGAYGEVLLASYQGMRVAVKKLLPNDNARVELPKFIAEIKLLAKMESPYIVQFIGASWLRPSDIMLVTEFLEAGDLRNYLQGTSTGSVPWHQKLQLAYDILQGLVYLHTLEHKVIHRDLKSRNVLLTDDVHAKLTDFGIAREMDDATMTAGIGTYRWMAPEVLQEGHYAESADMFSFGVILSELDTHQLPYADKVNSSGRPYTDTAIMAKVMTGELRPSFSGSCPRWYRDLGSCCMALKPEDRPTAMEASYTVQVEMRNSFQS</sequence>
<dbReference type="Gene3D" id="1.10.510.10">
    <property type="entry name" value="Transferase(Phosphotransferase) domain 1"/>
    <property type="match status" value="1"/>
</dbReference>
<dbReference type="InParanoid" id="T0R6G5"/>
<dbReference type="SUPFAM" id="SSF81995">
    <property type="entry name" value="beta-sandwich domain of Sec23/24"/>
    <property type="match status" value="1"/>
</dbReference>
<keyword evidence="4" id="KW-0418">Kinase</keyword>
<dbReference type="PROSITE" id="PS00108">
    <property type="entry name" value="PROTEIN_KINASE_ST"/>
    <property type="match status" value="1"/>
</dbReference>
<dbReference type="Gene3D" id="3.30.200.20">
    <property type="entry name" value="Phosphorylase Kinase, domain 1"/>
    <property type="match status" value="1"/>
</dbReference>
<dbReference type="GO" id="GO:0005524">
    <property type="term" value="F:ATP binding"/>
    <property type="evidence" value="ECO:0007669"/>
    <property type="project" value="InterPro"/>
</dbReference>
<gene>
    <name evidence="4" type="ORF">SDRG_00883</name>
</gene>
<evidence type="ECO:0000313" key="5">
    <source>
        <dbReference type="Proteomes" id="UP000030762"/>
    </source>
</evidence>
<evidence type="ECO:0000259" key="3">
    <source>
        <dbReference type="PROSITE" id="PS50011"/>
    </source>
</evidence>
<dbReference type="Proteomes" id="UP000030762">
    <property type="component" value="Unassembled WGS sequence"/>
</dbReference>
<dbReference type="VEuPathDB" id="FungiDB:SDRG_00883"/>
<dbReference type="PRINTS" id="PR00109">
    <property type="entry name" value="TYRKINASE"/>
</dbReference>
<feature type="transmembrane region" description="Helical" evidence="1">
    <location>
        <begin position="158"/>
        <end position="181"/>
    </location>
</feature>
<dbReference type="GeneID" id="19941610"/>
<evidence type="ECO:0000256" key="2">
    <source>
        <dbReference type="SAM" id="SignalP"/>
    </source>
</evidence>
<dbReference type="InterPro" id="IPR001245">
    <property type="entry name" value="Ser-Thr/Tyr_kinase_cat_dom"/>
</dbReference>
<dbReference type="RefSeq" id="XP_008604609.1">
    <property type="nucleotide sequence ID" value="XM_008606387.1"/>
</dbReference>
<dbReference type="OrthoDB" id="77598at2759"/>
<dbReference type="PANTHER" id="PTHR44329:SF214">
    <property type="entry name" value="PROTEIN KINASE DOMAIN-CONTAINING PROTEIN"/>
    <property type="match status" value="1"/>
</dbReference>
<dbReference type="SUPFAM" id="SSF56112">
    <property type="entry name" value="Protein kinase-like (PK-like)"/>
    <property type="match status" value="1"/>
</dbReference>
<feature type="chain" id="PRO_5004570478" evidence="2">
    <location>
        <begin position="22"/>
        <end position="571"/>
    </location>
</feature>
<feature type="domain" description="Protein kinase" evidence="3">
    <location>
        <begin position="301"/>
        <end position="570"/>
    </location>
</feature>
<feature type="signal peptide" evidence="2">
    <location>
        <begin position="1"/>
        <end position="21"/>
    </location>
</feature>
<dbReference type="GO" id="GO:0004674">
    <property type="term" value="F:protein serine/threonine kinase activity"/>
    <property type="evidence" value="ECO:0007669"/>
    <property type="project" value="TreeGrafter"/>
</dbReference>
<dbReference type="InterPro" id="IPR051681">
    <property type="entry name" value="Ser/Thr_Kinases-Pseudokinases"/>
</dbReference>
<keyword evidence="4" id="KW-0808">Transferase</keyword>
<keyword evidence="2" id="KW-0732">Signal</keyword>
<keyword evidence="5" id="KW-1185">Reference proteome</keyword>
<dbReference type="SMART" id="SM00220">
    <property type="entry name" value="S_TKc"/>
    <property type="match status" value="1"/>
</dbReference>
<dbReference type="Pfam" id="PF00069">
    <property type="entry name" value="Pkinase"/>
    <property type="match status" value="1"/>
</dbReference>
<dbReference type="InterPro" id="IPR011009">
    <property type="entry name" value="Kinase-like_dom_sf"/>
</dbReference>
<keyword evidence="1" id="KW-1133">Transmembrane helix</keyword>
<dbReference type="EMBL" id="JH767133">
    <property type="protein sequence ID" value="EQC42040.1"/>
    <property type="molecule type" value="Genomic_DNA"/>
</dbReference>
<proteinExistence type="predicted"/>
<dbReference type="InterPro" id="IPR008271">
    <property type="entry name" value="Ser/Thr_kinase_AS"/>
</dbReference>
<protein>
    <submittedName>
        <fullName evidence="4">TKL protein kinase</fullName>
    </submittedName>
</protein>
<organism evidence="4 5">
    <name type="scientific">Saprolegnia diclina (strain VS20)</name>
    <dbReference type="NCBI Taxonomy" id="1156394"/>
    <lineage>
        <taxon>Eukaryota</taxon>
        <taxon>Sar</taxon>
        <taxon>Stramenopiles</taxon>
        <taxon>Oomycota</taxon>
        <taxon>Saprolegniomycetes</taxon>
        <taxon>Saprolegniales</taxon>
        <taxon>Saprolegniaceae</taxon>
        <taxon>Saprolegnia</taxon>
    </lineage>
</organism>
<dbReference type="STRING" id="1156394.T0R6G5"/>
<name>T0R6G5_SAPDV</name>
<dbReference type="OMA" id="YRISHAQ"/>